<keyword evidence="4 7" id="KW-1133">Transmembrane helix</keyword>
<name>A0A836C6T1_9CHLO</name>
<evidence type="ECO:0000256" key="7">
    <source>
        <dbReference type="SAM" id="Phobius"/>
    </source>
</evidence>
<evidence type="ECO:0000256" key="5">
    <source>
        <dbReference type="ARBA" id="ARBA00023136"/>
    </source>
</evidence>
<protein>
    <submittedName>
        <fullName evidence="8">Uncharacterized protein</fullName>
    </submittedName>
</protein>
<dbReference type="AlphaFoldDB" id="A0A836C6T1"/>
<evidence type="ECO:0000256" key="1">
    <source>
        <dbReference type="ARBA" id="ARBA00004477"/>
    </source>
</evidence>
<keyword evidence="3" id="KW-0256">Endoplasmic reticulum</keyword>
<keyword evidence="9" id="KW-1185">Reference proteome</keyword>
<keyword evidence="5 7" id="KW-0472">Membrane</keyword>
<feature type="region of interest" description="Disordered" evidence="6">
    <location>
        <begin position="219"/>
        <end position="254"/>
    </location>
</feature>
<comment type="subcellular location">
    <subcellularLocation>
        <location evidence="1">Endoplasmic reticulum membrane</location>
        <topology evidence="1">Multi-pass membrane protein</topology>
    </subcellularLocation>
</comment>
<reference evidence="8" key="1">
    <citation type="journal article" date="2020" name="bioRxiv">
        <title>Comparative genomics of Chlamydomonas.</title>
        <authorList>
            <person name="Craig R.J."/>
            <person name="Hasan A.R."/>
            <person name="Ness R.W."/>
            <person name="Keightley P.D."/>
        </authorList>
    </citation>
    <scope>NUCLEOTIDE SEQUENCE</scope>
    <source>
        <strain evidence="8">CCAP 11/70</strain>
    </source>
</reference>
<dbReference type="EMBL" id="JAEHOE010000002">
    <property type="protein sequence ID" value="KAG2501234.1"/>
    <property type="molecule type" value="Genomic_DNA"/>
</dbReference>
<comment type="caution">
    <text evidence="8">The sequence shown here is derived from an EMBL/GenBank/DDBJ whole genome shotgun (WGS) entry which is preliminary data.</text>
</comment>
<feature type="transmembrane region" description="Helical" evidence="7">
    <location>
        <begin position="161"/>
        <end position="183"/>
    </location>
</feature>
<evidence type="ECO:0000313" key="8">
    <source>
        <dbReference type="EMBL" id="KAG2501234.1"/>
    </source>
</evidence>
<sequence>MRLRVTEAVASLLEEAASCSSVPKDVRDSAAKLRGADGIPWDDLKSIVEAYRKASPSKPVYLHKLCSPGDVLLPSPPARERNPELVARLAKLQEQVDNKRYSDMVSDITEKERKADELRSGLLPTSRHQLTYGAHVLVAMFTCWSVAYYTTKWYLKWDERWAGMAGVVGLTAGLVVETLLLIIRSAEIVPLEERMPDLFDKHKVAAAYAAVAEMKKKEREAAKAGRGKGKGQGKGDGKGKAGAEAAPVESKKAR</sequence>
<accession>A0A836C6T1</accession>
<evidence type="ECO:0000256" key="2">
    <source>
        <dbReference type="ARBA" id="ARBA00022692"/>
    </source>
</evidence>
<proteinExistence type="predicted"/>
<feature type="transmembrane region" description="Helical" evidence="7">
    <location>
        <begin position="130"/>
        <end position="149"/>
    </location>
</feature>
<evidence type="ECO:0000256" key="4">
    <source>
        <dbReference type="ARBA" id="ARBA00022989"/>
    </source>
</evidence>
<dbReference type="PANTHER" id="PTHR31394:SF1">
    <property type="entry name" value="TRANSMEMBRANE PROTEIN 199"/>
    <property type="match status" value="1"/>
</dbReference>
<evidence type="ECO:0000256" key="3">
    <source>
        <dbReference type="ARBA" id="ARBA00022824"/>
    </source>
</evidence>
<dbReference type="OrthoDB" id="2018698at2759"/>
<dbReference type="PANTHER" id="PTHR31394">
    <property type="entry name" value="TRANSMEMBRANE PROTEIN 199"/>
    <property type="match status" value="1"/>
</dbReference>
<dbReference type="InterPro" id="IPR021013">
    <property type="entry name" value="ATPase_Vma12"/>
</dbReference>
<dbReference type="GO" id="GO:0005789">
    <property type="term" value="C:endoplasmic reticulum membrane"/>
    <property type="evidence" value="ECO:0007669"/>
    <property type="project" value="UniProtKB-SubCell"/>
</dbReference>
<dbReference type="GO" id="GO:0070072">
    <property type="term" value="P:vacuolar proton-transporting V-type ATPase complex assembly"/>
    <property type="evidence" value="ECO:0007669"/>
    <property type="project" value="InterPro"/>
</dbReference>
<organism evidence="8 9">
    <name type="scientific">Edaphochlamys debaryana</name>
    <dbReference type="NCBI Taxonomy" id="47281"/>
    <lineage>
        <taxon>Eukaryota</taxon>
        <taxon>Viridiplantae</taxon>
        <taxon>Chlorophyta</taxon>
        <taxon>core chlorophytes</taxon>
        <taxon>Chlorophyceae</taxon>
        <taxon>CS clade</taxon>
        <taxon>Chlamydomonadales</taxon>
        <taxon>Chlamydomonadales incertae sedis</taxon>
        <taxon>Edaphochlamys</taxon>
    </lineage>
</organism>
<keyword evidence="2 7" id="KW-0812">Transmembrane</keyword>
<dbReference type="Pfam" id="PF11712">
    <property type="entry name" value="Vma12"/>
    <property type="match status" value="1"/>
</dbReference>
<gene>
    <name evidence="8" type="ORF">HYH03_001041</name>
</gene>
<evidence type="ECO:0000256" key="6">
    <source>
        <dbReference type="SAM" id="MobiDB-lite"/>
    </source>
</evidence>
<evidence type="ECO:0000313" key="9">
    <source>
        <dbReference type="Proteomes" id="UP000612055"/>
    </source>
</evidence>
<dbReference type="Proteomes" id="UP000612055">
    <property type="component" value="Unassembled WGS sequence"/>
</dbReference>